<evidence type="ECO:0000256" key="1">
    <source>
        <dbReference type="SAM" id="Coils"/>
    </source>
</evidence>
<dbReference type="Proteomes" id="UP000283269">
    <property type="component" value="Unassembled WGS sequence"/>
</dbReference>
<gene>
    <name evidence="3" type="ORF">CVT25_007413</name>
</gene>
<evidence type="ECO:0000313" key="3">
    <source>
        <dbReference type="EMBL" id="PPQ89808.1"/>
    </source>
</evidence>
<evidence type="ECO:0000313" key="4">
    <source>
        <dbReference type="Proteomes" id="UP000283269"/>
    </source>
</evidence>
<reference evidence="3 4" key="1">
    <citation type="journal article" date="2018" name="Evol. Lett.">
        <title>Horizontal gene cluster transfer increased hallucinogenic mushroom diversity.</title>
        <authorList>
            <person name="Reynolds H.T."/>
            <person name="Vijayakumar V."/>
            <person name="Gluck-Thaler E."/>
            <person name="Korotkin H.B."/>
            <person name="Matheny P.B."/>
            <person name="Slot J.C."/>
        </authorList>
    </citation>
    <scope>NUCLEOTIDE SEQUENCE [LARGE SCALE GENOMIC DNA]</scope>
    <source>
        <strain evidence="3 4">2631</strain>
    </source>
</reference>
<dbReference type="OrthoDB" id="10666842at2759"/>
<feature type="region of interest" description="Disordered" evidence="2">
    <location>
        <begin position="193"/>
        <end position="273"/>
    </location>
</feature>
<feature type="compositionally biased region" description="Polar residues" evidence="2">
    <location>
        <begin position="241"/>
        <end position="253"/>
    </location>
</feature>
<keyword evidence="1" id="KW-0175">Coiled coil</keyword>
<feature type="coiled-coil region" evidence="1">
    <location>
        <begin position="19"/>
        <end position="95"/>
    </location>
</feature>
<keyword evidence="4" id="KW-1185">Reference proteome</keyword>
<evidence type="ECO:0000256" key="2">
    <source>
        <dbReference type="SAM" id="MobiDB-lite"/>
    </source>
</evidence>
<dbReference type="InParanoid" id="A0A409XG95"/>
<protein>
    <submittedName>
        <fullName evidence="3">Uncharacterized protein</fullName>
    </submittedName>
</protein>
<comment type="caution">
    <text evidence="3">The sequence shown here is derived from an EMBL/GenBank/DDBJ whole genome shotgun (WGS) entry which is preliminary data.</text>
</comment>
<accession>A0A409XG95</accession>
<sequence length="343" mass="38144">MPRQSTENIRRVYLNLSGQDSLREDNERLQALLDTSSRERDAALSELTATRGREARYRQALDDMVAGAERDASQMHDLQAQLREALEAYHRTHAEVLALNAYAQNVIRNHGQESAAQRNEIDVLNAQARASSARVEQAEQMRKDLEEENAAQRSEIDVLNAQARASSAQAEQMKEDIAVLQATIIIKTEYEARSAPMPSTSSARVTSENVSVNAQSRQARRETRRGPVTPPASPTPTPTTLSHSEGTSDTQSHTDVESEGAPPPPAVRTLRRGEDIRWTGFDYPRKHPVPDCLPARNGWHHFLGKGSNQFYTRFSCKYCEFRCREKIVKEPVGASASASPSAP</sequence>
<feature type="compositionally biased region" description="Polar residues" evidence="2">
    <location>
        <begin position="197"/>
        <end position="217"/>
    </location>
</feature>
<feature type="compositionally biased region" description="Pro residues" evidence="2">
    <location>
        <begin position="228"/>
        <end position="237"/>
    </location>
</feature>
<feature type="coiled-coil region" evidence="1">
    <location>
        <begin position="121"/>
        <end position="183"/>
    </location>
</feature>
<proteinExistence type="predicted"/>
<dbReference type="EMBL" id="NHYD01001821">
    <property type="protein sequence ID" value="PPQ89808.1"/>
    <property type="molecule type" value="Genomic_DNA"/>
</dbReference>
<name>A0A409XG95_PSICY</name>
<dbReference type="AlphaFoldDB" id="A0A409XG95"/>
<organism evidence="3 4">
    <name type="scientific">Psilocybe cyanescens</name>
    <dbReference type="NCBI Taxonomy" id="93625"/>
    <lineage>
        <taxon>Eukaryota</taxon>
        <taxon>Fungi</taxon>
        <taxon>Dikarya</taxon>
        <taxon>Basidiomycota</taxon>
        <taxon>Agaricomycotina</taxon>
        <taxon>Agaricomycetes</taxon>
        <taxon>Agaricomycetidae</taxon>
        <taxon>Agaricales</taxon>
        <taxon>Agaricineae</taxon>
        <taxon>Strophariaceae</taxon>
        <taxon>Psilocybe</taxon>
    </lineage>
</organism>